<dbReference type="Proteomes" id="UP000694501">
    <property type="component" value="Unassembled WGS sequence"/>
</dbReference>
<gene>
    <name evidence="2" type="ORF">JGS22_022255</name>
</gene>
<evidence type="ECO:0000313" key="2">
    <source>
        <dbReference type="EMBL" id="MBU7600280.1"/>
    </source>
</evidence>
<evidence type="ECO:0000313" key="3">
    <source>
        <dbReference type="Proteomes" id="UP000694501"/>
    </source>
</evidence>
<organism evidence="2 3">
    <name type="scientific">Streptomyces tardus</name>
    <dbReference type="NCBI Taxonomy" id="2780544"/>
    <lineage>
        <taxon>Bacteria</taxon>
        <taxon>Bacillati</taxon>
        <taxon>Actinomycetota</taxon>
        <taxon>Actinomycetes</taxon>
        <taxon>Kitasatosporales</taxon>
        <taxon>Streptomycetaceae</taxon>
        <taxon>Streptomyces</taxon>
    </lineage>
</organism>
<dbReference type="EMBL" id="JAELVF020000003">
    <property type="protein sequence ID" value="MBU7600280.1"/>
    <property type="molecule type" value="Genomic_DNA"/>
</dbReference>
<accession>A0A949JUC0</accession>
<name>A0A949JUC0_9ACTN</name>
<feature type="compositionally biased region" description="Basic and acidic residues" evidence="1">
    <location>
        <begin position="43"/>
        <end position="78"/>
    </location>
</feature>
<keyword evidence="3" id="KW-1185">Reference proteome</keyword>
<proteinExistence type="predicted"/>
<dbReference type="AlphaFoldDB" id="A0A949JUC0"/>
<comment type="caution">
    <text evidence="2">The sequence shown here is derived from an EMBL/GenBank/DDBJ whole genome shotgun (WGS) entry which is preliminary data.</text>
</comment>
<dbReference type="RefSeq" id="WP_211040096.1">
    <property type="nucleotide sequence ID" value="NZ_JAELVF020000003.1"/>
</dbReference>
<protein>
    <submittedName>
        <fullName evidence="2">Antitoxin</fullName>
    </submittedName>
</protein>
<dbReference type="InterPro" id="IPR028037">
    <property type="entry name" value="Antitoxin_Rv0909/MT0933"/>
</dbReference>
<dbReference type="Pfam" id="PF14013">
    <property type="entry name" value="MT0933_antitox"/>
    <property type="match status" value="1"/>
</dbReference>
<feature type="region of interest" description="Disordered" evidence="1">
    <location>
        <begin position="1"/>
        <end position="78"/>
    </location>
</feature>
<reference evidence="2" key="1">
    <citation type="submission" date="2021-06" db="EMBL/GenBank/DDBJ databases">
        <title>Sequencing of actinobacteria type strains.</title>
        <authorList>
            <person name="Nguyen G.-S."/>
            <person name="Wentzel A."/>
        </authorList>
    </citation>
    <scope>NUCLEOTIDE SEQUENCE</scope>
    <source>
        <strain evidence="2">P38-E01</strain>
    </source>
</reference>
<sequence>MGIMEKIKGLLGQHSDKVGQGLDKAGQAVDSKTGGKYSKHIRTGTDKAKEALGDNGKGDGGKGDGGRSGEGDDGTKGR</sequence>
<evidence type="ECO:0000256" key="1">
    <source>
        <dbReference type="SAM" id="MobiDB-lite"/>
    </source>
</evidence>